<evidence type="ECO:0000313" key="2">
    <source>
        <dbReference type="Proteomes" id="UP000295573"/>
    </source>
</evidence>
<dbReference type="EMBL" id="SLWR01000013">
    <property type="protein sequence ID" value="TCO42461.1"/>
    <property type="molecule type" value="Genomic_DNA"/>
</dbReference>
<proteinExistence type="predicted"/>
<sequence length="106" mass="11874">MSVAGRLPAATATTDGLTIDDVERRVRFLEVGSGGFPGLGEKRQLIPVEAITRVEPDAVHVGRERTYNAGAPLYDPAVVTQPQFYEDLHDYWNYPRSWIGRSRYPL</sequence>
<evidence type="ECO:0000313" key="1">
    <source>
        <dbReference type="EMBL" id="TCO42461.1"/>
    </source>
</evidence>
<protein>
    <submittedName>
        <fullName evidence="1">PRC-barrel domain protein</fullName>
    </submittedName>
</protein>
<dbReference type="InterPro" id="IPR011033">
    <property type="entry name" value="PRC_barrel-like_sf"/>
</dbReference>
<name>A0A4R2ID03_9ACTN</name>
<keyword evidence="2" id="KW-1185">Reference proteome</keyword>
<comment type="caution">
    <text evidence="1">The sequence shown here is derived from an EMBL/GenBank/DDBJ whole genome shotgun (WGS) entry which is preliminary data.</text>
</comment>
<dbReference type="Proteomes" id="UP000295573">
    <property type="component" value="Unassembled WGS sequence"/>
</dbReference>
<dbReference type="GO" id="GO:0030077">
    <property type="term" value="C:plasma membrane light-harvesting complex"/>
    <property type="evidence" value="ECO:0007669"/>
    <property type="project" value="InterPro"/>
</dbReference>
<accession>A0A4R2ID03</accession>
<dbReference type="AlphaFoldDB" id="A0A4R2ID03"/>
<dbReference type="Gene3D" id="3.90.50.10">
    <property type="entry name" value="Photosynthetic Reaction Center, subunit H, domain 2"/>
    <property type="match status" value="1"/>
</dbReference>
<organism evidence="1 2">
    <name type="scientific">Kribbella antiqua</name>
    <dbReference type="NCBI Taxonomy" id="2512217"/>
    <lineage>
        <taxon>Bacteria</taxon>
        <taxon>Bacillati</taxon>
        <taxon>Actinomycetota</taxon>
        <taxon>Actinomycetes</taxon>
        <taxon>Propionibacteriales</taxon>
        <taxon>Kribbellaceae</taxon>
        <taxon>Kribbella</taxon>
    </lineage>
</organism>
<gene>
    <name evidence="1" type="ORF">EV646_11383</name>
</gene>
<dbReference type="InterPro" id="IPR014747">
    <property type="entry name" value="Bac_photo_RC_H_C"/>
</dbReference>
<dbReference type="SUPFAM" id="SSF50346">
    <property type="entry name" value="PRC-barrel domain"/>
    <property type="match status" value="1"/>
</dbReference>
<reference evidence="1 2" key="1">
    <citation type="journal article" date="2015" name="Stand. Genomic Sci.">
        <title>Genomic Encyclopedia of Bacterial and Archaeal Type Strains, Phase III: the genomes of soil and plant-associated and newly described type strains.</title>
        <authorList>
            <person name="Whitman W.B."/>
            <person name="Woyke T."/>
            <person name="Klenk H.P."/>
            <person name="Zhou Y."/>
            <person name="Lilburn T.G."/>
            <person name="Beck B.J."/>
            <person name="De Vos P."/>
            <person name="Vandamme P."/>
            <person name="Eisen J.A."/>
            <person name="Garrity G."/>
            <person name="Hugenholtz P."/>
            <person name="Kyrpides N.C."/>
        </authorList>
    </citation>
    <scope>NUCLEOTIDE SEQUENCE [LARGE SCALE GENOMIC DNA]</scope>
    <source>
        <strain evidence="1 2">VKM Ac-2541</strain>
    </source>
</reference>
<dbReference type="GO" id="GO:0019684">
    <property type="term" value="P:photosynthesis, light reaction"/>
    <property type="evidence" value="ECO:0007669"/>
    <property type="project" value="InterPro"/>
</dbReference>